<dbReference type="EMBL" id="BNAP01000009">
    <property type="protein sequence ID" value="GHG92078.1"/>
    <property type="molecule type" value="Genomic_DNA"/>
</dbReference>
<accession>A0A8J3H9E1</accession>
<protein>
    <submittedName>
        <fullName evidence="1">Uncharacterized protein</fullName>
    </submittedName>
</protein>
<proteinExistence type="predicted"/>
<evidence type="ECO:0000313" key="1">
    <source>
        <dbReference type="EMBL" id="GHG92078.1"/>
    </source>
</evidence>
<name>A0A8J3H9E1_9RHOB</name>
<dbReference type="Proteomes" id="UP000611500">
    <property type="component" value="Unassembled WGS sequence"/>
</dbReference>
<sequence length="88" mass="9190">MGGGQAVASECFRAWAGYIVLTPNEIVDYALSTDRSVICPARPDKAAAEGMTFVLDAIGIRAGEIHPELDPPDAGTELLLPAHALTAL</sequence>
<dbReference type="AlphaFoldDB" id="A0A8J3H9E1"/>
<comment type="caution">
    <text evidence="1">The sequence shown here is derived from an EMBL/GenBank/DDBJ whole genome shotgun (WGS) entry which is preliminary data.</text>
</comment>
<reference evidence="1" key="2">
    <citation type="submission" date="2020-09" db="EMBL/GenBank/DDBJ databases">
        <authorList>
            <person name="Sun Q."/>
            <person name="Zhou Y."/>
        </authorList>
    </citation>
    <scope>NUCLEOTIDE SEQUENCE</scope>
    <source>
        <strain evidence="1">CGMCC 1.7081</strain>
    </source>
</reference>
<reference evidence="1" key="1">
    <citation type="journal article" date="2014" name="Int. J. Syst. Evol. Microbiol.">
        <title>Complete genome sequence of Corynebacterium casei LMG S-19264T (=DSM 44701T), isolated from a smear-ripened cheese.</title>
        <authorList>
            <consortium name="US DOE Joint Genome Institute (JGI-PGF)"/>
            <person name="Walter F."/>
            <person name="Albersmeier A."/>
            <person name="Kalinowski J."/>
            <person name="Ruckert C."/>
        </authorList>
    </citation>
    <scope>NUCLEOTIDE SEQUENCE</scope>
    <source>
        <strain evidence="1">CGMCC 1.7081</strain>
    </source>
</reference>
<organism evidence="1 2">
    <name type="scientific">Pseudodonghicola xiamenensis</name>
    <dbReference type="NCBI Taxonomy" id="337702"/>
    <lineage>
        <taxon>Bacteria</taxon>
        <taxon>Pseudomonadati</taxon>
        <taxon>Pseudomonadota</taxon>
        <taxon>Alphaproteobacteria</taxon>
        <taxon>Rhodobacterales</taxon>
        <taxon>Paracoccaceae</taxon>
        <taxon>Pseudodonghicola</taxon>
    </lineage>
</organism>
<keyword evidence="2" id="KW-1185">Reference proteome</keyword>
<gene>
    <name evidence="1" type="ORF">GCM10010961_23750</name>
</gene>
<evidence type="ECO:0000313" key="2">
    <source>
        <dbReference type="Proteomes" id="UP000611500"/>
    </source>
</evidence>